<feature type="region of interest" description="Disordered" evidence="1">
    <location>
        <begin position="1"/>
        <end position="30"/>
    </location>
</feature>
<comment type="caution">
    <text evidence="2">The sequence shown here is derived from an EMBL/GenBank/DDBJ whole genome shotgun (WGS) entry which is preliminary data.</text>
</comment>
<feature type="compositionally biased region" description="Basic residues" evidence="1">
    <location>
        <begin position="94"/>
        <end position="109"/>
    </location>
</feature>
<evidence type="ECO:0000313" key="2">
    <source>
        <dbReference type="EMBL" id="KAF3974438.1"/>
    </source>
</evidence>
<keyword evidence="3" id="KW-1185">Reference proteome</keyword>
<accession>A0A8J4S1X6</accession>
<protein>
    <submittedName>
        <fullName evidence="2">Uncharacterized protein</fullName>
    </submittedName>
</protein>
<dbReference type="PANTHER" id="PTHR33386">
    <property type="entry name" value="OS02G0740600 PROTEIN"/>
    <property type="match status" value="1"/>
</dbReference>
<feature type="region of interest" description="Disordered" evidence="1">
    <location>
        <begin position="88"/>
        <end position="109"/>
    </location>
</feature>
<dbReference type="PANTHER" id="PTHR33386:SF5">
    <property type="entry name" value="OS02G0740600 PROTEIN"/>
    <property type="match status" value="1"/>
</dbReference>
<name>A0A8J4S1X6_9ROSI</name>
<gene>
    <name evidence="2" type="ORF">CMV_002225</name>
</gene>
<dbReference type="AlphaFoldDB" id="A0A8J4S1X6"/>
<dbReference type="EMBL" id="JRKL02000157">
    <property type="protein sequence ID" value="KAF3974438.1"/>
    <property type="molecule type" value="Genomic_DNA"/>
</dbReference>
<proteinExistence type="predicted"/>
<evidence type="ECO:0000256" key="1">
    <source>
        <dbReference type="SAM" id="MobiDB-lite"/>
    </source>
</evidence>
<dbReference type="OrthoDB" id="10394528at2759"/>
<organism evidence="2 3">
    <name type="scientific">Castanea mollissima</name>
    <name type="common">Chinese chestnut</name>
    <dbReference type="NCBI Taxonomy" id="60419"/>
    <lineage>
        <taxon>Eukaryota</taxon>
        <taxon>Viridiplantae</taxon>
        <taxon>Streptophyta</taxon>
        <taxon>Embryophyta</taxon>
        <taxon>Tracheophyta</taxon>
        <taxon>Spermatophyta</taxon>
        <taxon>Magnoliopsida</taxon>
        <taxon>eudicotyledons</taxon>
        <taxon>Gunneridae</taxon>
        <taxon>Pentapetalae</taxon>
        <taxon>rosids</taxon>
        <taxon>fabids</taxon>
        <taxon>Fagales</taxon>
        <taxon>Fagaceae</taxon>
        <taxon>Castanea</taxon>
    </lineage>
</organism>
<dbReference type="Proteomes" id="UP000737018">
    <property type="component" value="Unassembled WGS sequence"/>
</dbReference>
<reference evidence="2" key="1">
    <citation type="submission" date="2020-03" db="EMBL/GenBank/DDBJ databases">
        <title>Castanea mollissima Vanexum genome sequencing.</title>
        <authorList>
            <person name="Staton M."/>
        </authorList>
    </citation>
    <scope>NUCLEOTIDE SEQUENCE</scope>
    <source>
        <tissue evidence="2">Leaf</tissue>
    </source>
</reference>
<feature type="compositionally biased region" description="Basic and acidic residues" evidence="1">
    <location>
        <begin position="10"/>
        <end position="25"/>
    </location>
</feature>
<sequence>METNPWSDQWDNKNKSPDQITETKKSQGGAKVTYSTKIRNGLEKTKEAASNHMKKLVVKEATDASLRWVKDNSNGTLLDDQWSYNSPIPETKKSHGGAKAKIHNGFGKTKKATRNYMKKLLVREGNHLAHEGLSWIKDKCQKDN</sequence>
<evidence type="ECO:0000313" key="3">
    <source>
        <dbReference type="Proteomes" id="UP000737018"/>
    </source>
</evidence>